<dbReference type="EMBL" id="CAEY01000784">
    <property type="status" value="NOT_ANNOTATED_CDS"/>
    <property type="molecule type" value="Genomic_DNA"/>
</dbReference>
<name>T1JUU6_TETUR</name>
<keyword evidence="1" id="KW-0472">Membrane</keyword>
<accession>T1JUU6</accession>
<dbReference type="Proteomes" id="UP000015104">
    <property type="component" value="Unassembled WGS sequence"/>
</dbReference>
<proteinExistence type="predicted"/>
<feature type="transmembrane region" description="Helical" evidence="1">
    <location>
        <begin position="174"/>
        <end position="204"/>
    </location>
</feature>
<evidence type="ECO:0000313" key="2">
    <source>
        <dbReference type="EnsemblMetazoa" id="tetur02g02230.1"/>
    </source>
</evidence>
<dbReference type="HOGENOM" id="CLU_048807_0_0_1"/>
<keyword evidence="1" id="KW-0812">Transmembrane</keyword>
<feature type="transmembrane region" description="Helical" evidence="1">
    <location>
        <begin position="308"/>
        <end position="331"/>
    </location>
</feature>
<feature type="transmembrane region" description="Helical" evidence="1">
    <location>
        <begin position="224"/>
        <end position="248"/>
    </location>
</feature>
<evidence type="ECO:0000313" key="3">
    <source>
        <dbReference type="Proteomes" id="UP000015104"/>
    </source>
</evidence>
<dbReference type="RefSeq" id="XP_015794980.2">
    <property type="nucleotide sequence ID" value="XM_015939494.2"/>
</dbReference>
<sequence length="452" mass="52349">MESHEKLKYFSAFREKLHRAITIVLGLPYHKSLHHDYCQAINRFEQLTMILGSCKYGFNSGNKLYRLKVDTQFHYMHCIIRISLFALAIRLILCLFSTNRMVHVFLADPFIDYKPSWPIYCFLLFTVISLSLLKEAYLRIESQGVLNQHLDVYNEIRRNRMSIVKLISENRVKIFYSVTIFCANFWHRLILLTIPTACFFSFVIYHESTELYRDSQYLWSTLFWFPSTLLSIISLVTFLMSIGGYQFITVNLILFRLRSIVVQIQTVRASGAPTAGITWEGFNDDTFVYKQIIAYLNKLDYLSKGYKSLIFGIILLPASISNFSVFAGIVVRSQSELLSSFLLAFGLSTFIGLTLVIYFCADIMNQLRKIHDQLHLLNRGIKLRVSSHFKINEIIARLQGPTNGIKIGDLATMTERFAVIFMAEFATSLLLQVCNFRPFTIEIYKHGFIPKC</sequence>
<dbReference type="GeneID" id="107371415"/>
<organism evidence="2 3">
    <name type="scientific">Tetranychus urticae</name>
    <name type="common">Two-spotted spider mite</name>
    <dbReference type="NCBI Taxonomy" id="32264"/>
    <lineage>
        <taxon>Eukaryota</taxon>
        <taxon>Metazoa</taxon>
        <taxon>Ecdysozoa</taxon>
        <taxon>Arthropoda</taxon>
        <taxon>Chelicerata</taxon>
        <taxon>Arachnida</taxon>
        <taxon>Acari</taxon>
        <taxon>Acariformes</taxon>
        <taxon>Trombidiformes</taxon>
        <taxon>Prostigmata</taxon>
        <taxon>Eleutherengona</taxon>
        <taxon>Raphignathae</taxon>
        <taxon>Tetranychoidea</taxon>
        <taxon>Tetranychidae</taxon>
        <taxon>Tetranychus</taxon>
    </lineage>
</organism>
<dbReference type="EnsemblMetazoa" id="tetur02g02230.1">
    <property type="protein sequence ID" value="tetur02g02230.1"/>
    <property type="gene ID" value="tetur02g02230"/>
</dbReference>
<feature type="transmembrane region" description="Helical" evidence="1">
    <location>
        <begin position="78"/>
        <end position="97"/>
    </location>
</feature>
<reference evidence="2" key="2">
    <citation type="submission" date="2015-06" db="UniProtKB">
        <authorList>
            <consortium name="EnsemblMetazoa"/>
        </authorList>
    </citation>
    <scope>IDENTIFICATION</scope>
</reference>
<evidence type="ECO:0008006" key="4">
    <source>
        <dbReference type="Google" id="ProtNLM"/>
    </source>
</evidence>
<keyword evidence="1" id="KW-1133">Transmembrane helix</keyword>
<dbReference type="AlphaFoldDB" id="T1JUU6"/>
<protein>
    <recommendedName>
        <fullName evidence="4">Gustatory receptor</fullName>
    </recommendedName>
</protein>
<feature type="transmembrane region" description="Helical" evidence="1">
    <location>
        <begin position="337"/>
        <end position="361"/>
    </location>
</feature>
<evidence type="ECO:0000256" key="1">
    <source>
        <dbReference type="SAM" id="Phobius"/>
    </source>
</evidence>
<feature type="transmembrane region" description="Helical" evidence="1">
    <location>
        <begin position="117"/>
        <end position="133"/>
    </location>
</feature>
<keyword evidence="3" id="KW-1185">Reference proteome</keyword>
<reference evidence="3" key="1">
    <citation type="submission" date="2011-08" db="EMBL/GenBank/DDBJ databases">
        <authorList>
            <person name="Rombauts S."/>
        </authorList>
    </citation>
    <scope>NUCLEOTIDE SEQUENCE</scope>
    <source>
        <strain evidence="3">London</strain>
    </source>
</reference>